<reference evidence="2 3" key="1">
    <citation type="journal article" date="2015" name="Front. Microbiol.">
        <title>Genome sequence of the plant growth promoting endophytic yeast Rhodotorula graminis WP1.</title>
        <authorList>
            <person name="Firrincieli A."/>
            <person name="Otillar R."/>
            <person name="Salamov A."/>
            <person name="Schmutz J."/>
            <person name="Khan Z."/>
            <person name="Redman R.S."/>
            <person name="Fleck N.D."/>
            <person name="Lindquist E."/>
            <person name="Grigoriev I.V."/>
            <person name="Doty S.L."/>
        </authorList>
    </citation>
    <scope>NUCLEOTIDE SEQUENCE [LARGE SCALE GENOMIC DNA]</scope>
    <source>
        <strain evidence="2 3">WP1</strain>
    </source>
</reference>
<evidence type="ECO:0008006" key="4">
    <source>
        <dbReference type="Google" id="ProtNLM"/>
    </source>
</evidence>
<dbReference type="SFLD" id="SFLDS00003">
    <property type="entry name" value="Haloacid_Dehalogenase"/>
    <property type="match status" value="1"/>
</dbReference>
<dbReference type="InterPro" id="IPR023214">
    <property type="entry name" value="HAD_sf"/>
</dbReference>
<evidence type="ECO:0000313" key="3">
    <source>
        <dbReference type="Proteomes" id="UP000053890"/>
    </source>
</evidence>
<dbReference type="AlphaFoldDB" id="A0A0P9FA16"/>
<dbReference type="Gene3D" id="1.10.150.240">
    <property type="entry name" value="Putative phosphatase, domain 2"/>
    <property type="match status" value="1"/>
</dbReference>
<dbReference type="PANTHER" id="PTHR43316">
    <property type="entry name" value="HYDROLASE, HALOACID DELAHOGENASE-RELATED"/>
    <property type="match status" value="1"/>
</dbReference>
<dbReference type="Proteomes" id="UP000053890">
    <property type="component" value="Unassembled WGS sequence"/>
</dbReference>
<proteinExistence type="predicted"/>
<evidence type="ECO:0000256" key="1">
    <source>
        <dbReference type="ARBA" id="ARBA00022801"/>
    </source>
</evidence>
<dbReference type="RefSeq" id="XP_018268499.1">
    <property type="nucleotide sequence ID" value="XM_018418085.1"/>
</dbReference>
<dbReference type="OMA" id="FEEHDPC"/>
<dbReference type="SFLD" id="SFLDG01129">
    <property type="entry name" value="C1.5:_HAD__Beta-PGM__Phosphata"/>
    <property type="match status" value="1"/>
</dbReference>
<dbReference type="GeneID" id="28978533"/>
<protein>
    <recommendedName>
        <fullName evidence="4">HAD-like protein</fullName>
    </recommendedName>
</protein>
<dbReference type="InterPro" id="IPR051540">
    <property type="entry name" value="S-2-haloacid_dehalogenase"/>
</dbReference>
<dbReference type="OrthoDB" id="2363873at2759"/>
<dbReference type="SUPFAM" id="SSF56784">
    <property type="entry name" value="HAD-like"/>
    <property type="match status" value="1"/>
</dbReference>
<keyword evidence="3" id="KW-1185">Reference proteome</keyword>
<dbReference type="InterPro" id="IPR036412">
    <property type="entry name" value="HAD-like_sf"/>
</dbReference>
<dbReference type="EMBL" id="KQ474087">
    <property type="protein sequence ID" value="KPV72450.1"/>
    <property type="molecule type" value="Genomic_DNA"/>
</dbReference>
<accession>A0A0P9FA16</accession>
<dbReference type="GO" id="GO:0016787">
    <property type="term" value="F:hydrolase activity"/>
    <property type="evidence" value="ECO:0007669"/>
    <property type="project" value="UniProtKB-KW"/>
</dbReference>
<keyword evidence="1" id="KW-0378">Hydrolase</keyword>
<dbReference type="Gene3D" id="3.40.50.1000">
    <property type="entry name" value="HAD superfamily/HAD-like"/>
    <property type="match status" value="1"/>
</dbReference>
<sequence>MPAPVPVAFDVLGTCFSFDGCREALVDVFPTLSSGHAQSVVDDWFHAAQRDFTYLSMNGAYTRAWPIAQVLKATLPRIYLMHGLVPSSCASSPFPPYLTDPVLSRIPTLDARPGLDAASSLLLSHGFRLLAATNGGLDTTKGLFARALGDDEARRWEYFSCDEDKTAKPAPSVYRDVWKRLGVDEGDENQHGWFVASHTWDLFAAKKAGFKTAFVTYEEHLTLPSLFGEPDVVASNLEDAAQQIISREKGRAQ</sequence>
<dbReference type="InterPro" id="IPR023198">
    <property type="entry name" value="PGP-like_dom2"/>
</dbReference>
<dbReference type="Pfam" id="PF00702">
    <property type="entry name" value="Hydrolase"/>
    <property type="match status" value="1"/>
</dbReference>
<dbReference type="STRING" id="578459.A0A0P9FA16"/>
<organism evidence="2 3">
    <name type="scientific">Rhodotorula graminis (strain WP1)</name>
    <dbReference type="NCBI Taxonomy" id="578459"/>
    <lineage>
        <taxon>Eukaryota</taxon>
        <taxon>Fungi</taxon>
        <taxon>Dikarya</taxon>
        <taxon>Basidiomycota</taxon>
        <taxon>Pucciniomycotina</taxon>
        <taxon>Microbotryomycetes</taxon>
        <taxon>Sporidiobolales</taxon>
        <taxon>Sporidiobolaceae</taxon>
        <taxon>Rhodotorula</taxon>
    </lineage>
</organism>
<gene>
    <name evidence="2" type="ORF">RHOBADRAFT_55916</name>
</gene>
<dbReference type="PANTHER" id="PTHR43316:SF4">
    <property type="entry name" value="ACID DEHALOGENASE, PUTATIVE (AFU_ORTHOLOGUE AFUA_8G05870)-RELATED"/>
    <property type="match status" value="1"/>
</dbReference>
<evidence type="ECO:0000313" key="2">
    <source>
        <dbReference type="EMBL" id="KPV72450.1"/>
    </source>
</evidence>
<name>A0A0P9FA16_RHOGW</name>